<dbReference type="Gene3D" id="3.40.50.150">
    <property type="entry name" value="Vaccinia Virus protein VP39"/>
    <property type="match status" value="1"/>
</dbReference>
<evidence type="ECO:0000313" key="3">
    <source>
        <dbReference type="Proteomes" id="UP000076925"/>
    </source>
</evidence>
<dbReference type="NCBIfam" id="TIGR01444">
    <property type="entry name" value="fkbM_fam"/>
    <property type="match status" value="1"/>
</dbReference>
<organism evidence="2 3">
    <name type="scientific">Scytonema hofmannii PCC 7110</name>
    <dbReference type="NCBI Taxonomy" id="128403"/>
    <lineage>
        <taxon>Bacteria</taxon>
        <taxon>Bacillati</taxon>
        <taxon>Cyanobacteriota</taxon>
        <taxon>Cyanophyceae</taxon>
        <taxon>Nostocales</taxon>
        <taxon>Scytonemataceae</taxon>
        <taxon>Scytonema</taxon>
    </lineage>
</organism>
<dbReference type="PANTHER" id="PTHR34203:SF15">
    <property type="entry name" value="SLL1173 PROTEIN"/>
    <property type="match status" value="1"/>
</dbReference>
<name>A0A139X603_9CYAN</name>
<dbReference type="AlphaFoldDB" id="A0A139X603"/>
<sequence length="296" mass="33442">MNQLKFFCRSILDVLNQNVLTNKVLLKLARAGWLPKFIWKRLPVEKTFIISLPAQKSFQYSSTSDDYVGNALFWRGLSSWEPETIEVFYKLAQKSNLVLDIGANTGLFTMLALSANPNSQVLSFEPVPNTYKQLVSHVKRNGWEERCQIYNKAVSNIVGETKFHVPFNDVPLSASLNLQGFRGQEGVIIDIPVTTIDDVCSKSGKIDLIKLDVEGFEDKVLEGMEQVLSNSSPTIIVECNPDGPVLAVENILSKFGYHFFHLRTEGPVAMDKIVPDQKQLYRNFLCTPHKDWEKIG</sequence>
<dbReference type="RefSeq" id="WP_017740697.1">
    <property type="nucleotide sequence ID" value="NZ_KQ976354.1"/>
</dbReference>
<keyword evidence="3" id="KW-1185">Reference proteome</keyword>
<dbReference type="InterPro" id="IPR029063">
    <property type="entry name" value="SAM-dependent_MTases_sf"/>
</dbReference>
<evidence type="ECO:0000313" key="2">
    <source>
        <dbReference type="EMBL" id="KYC40128.1"/>
    </source>
</evidence>
<dbReference type="PANTHER" id="PTHR34203">
    <property type="entry name" value="METHYLTRANSFERASE, FKBM FAMILY PROTEIN"/>
    <property type="match status" value="1"/>
</dbReference>
<dbReference type="EMBL" id="ANNX02000031">
    <property type="protein sequence ID" value="KYC40128.1"/>
    <property type="molecule type" value="Genomic_DNA"/>
</dbReference>
<comment type="caution">
    <text evidence="2">The sequence shown here is derived from an EMBL/GenBank/DDBJ whole genome shotgun (WGS) entry which is preliminary data.</text>
</comment>
<dbReference type="Proteomes" id="UP000076925">
    <property type="component" value="Unassembled WGS sequence"/>
</dbReference>
<proteinExistence type="predicted"/>
<protein>
    <recommendedName>
        <fullName evidence="1">Methyltransferase FkbM domain-containing protein</fullName>
    </recommendedName>
</protein>
<feature type="domain" description="Methyltransferase FkbM" evidence="1">
    <location>
        <begin position="100"/>
        <end position="258"/>
    </location>
</feature>
<evidence type="ECO:0000259" key="1">
    <source>
        <dbReference type="Pfam" id="PF05050"/>
    </source>
</evidence>
<accession>A0A139X603</accession>
<dbReference type="SUPFAM" id="SSF53335">
    <property type="entry name" value="S-adenosyl-L-methionine-dependent methyltransferases"/>
    <property type="match status" value="1"/>
</dbReference>
<dbReference type="InterPro" id="IPR052514">
    <property type="entry name" value="SAM-dependent_MTase"/>
</dbReference>
<reference evidence="2 3" key="1">
    <citation type="journal article" date="2013" name="Genome Biol. Evol.">
        <title>Genomes of Stigonematalean cyanobacteria (subsection V) and the evolution of oxygenic photosynthesis from prokaryotes to plastids.</title>
        <authorList>
            <person name="Dagan T."/>
            <person name="Roettger M."/>
            <person name="Stucken K."/>
            <person name="Landan G."/>
            <person name="Koch R."/>
            <person name="Major P."/>
            <person name="Gould S.B."/>
            <person name="Goremykin V.V."/>
            <person name="Rippka R."/>
            <person name="Tandeau de Marsac N."/>
            <person name="Gugger M."/>
            <person name="Lockhart P.J."/>
            <person name="Allen J.F."/>
            <person name="Brune I."/>
            <person name="Maus I."/>
            <person name="Puhler A."/>
            <person name="Martin W.F."/>
        </authorList>
    </citation>
    <scope>NUCLEOTIDE SEQUENCE [LARGE SCALE GENOMIC DNA]</scope>
    <source>
        <strain evidence="2 3">PCC 7110</strain>
    </source>
</reference>
<dbReference type="Pfam" id="PF05050">
    <property type="entry name" value="Methyltransf_21"/>
    <property type="match status" value="1"/>
</dbReference>
<dbReference type="OrthoDB" id="574299at2"/>
<gene>
    <name evidence="2" type="ORF">WA1_29745</name>
</gene>
<dbReference type="InterPro" id="IPR006342">
    <property type="entry name" value="FkbM_mtfrase"/>
</dbReference>
<dbReference type="STRING" id="128403.WA1_29745"/>